<keyword evidence="6 11" id="KW-0863">Zinc-finger</keyword>
<dbReference type="OrthoDB" id="515971at2759"/>
<dbReference type="InterPro" id="IPR051241">
    <property type="entry name" value="DZIP_RILPL"/>
</dbReference>
<dbReference type="GO" id="GO:0005737">
    <property type="term" value="C:cytoplasm"/>
    <property type="evidence" value="ECO:0007669"/>
    <property type="project" value="TreeGrafter"/>
</dbReference>
<feature type="compositionally biased region" description="Acidic residues" evidence="13">
    <location>
        <begin position="718"/>
        <end position="733"/>
    </location>
</feature>
<feature type="region of interest" description="Disordered" evidence="13">
    <location>
        <begin position="518"/>
        <end position="565"/>
    </location>
</feature>
<evidence type="ECO:0000256" key="6">
    <source>
        <dbReference type="ARBA" id="ARBA00022771"/>
    </source>
</evidence>
<dbReference type="PANTHER" id="PTHR21502:SF5">
    <property type="entry name" value="CILIUM ASSEMBLY PROTEIN DZIP1"/>
    <property type="match status" value="1"/>
</dbReference>
<proteinExistence type="inferred from homology"/>
<evidence type="ECO:0000256" key="10">
    <source>
        <dbReference type="ARBA" id="ARBA00023273"/>
    </source>
</evidence>
<comment type="subcellular location">
    <subcellularLocation>
        <location evidence="2">Cytoplasm</location>
        <location evidence="2">Cytoskeleton</location>
        <location evidence="2">Cilium basal body</location>
    </subcellularLocation>
    <subcellularLocation>
        <location evidence="1">Cytoplasm</location>
        <location evidence="1">Cytoskeleton</location>
        <location evidence="1">Microtubule organizing center</location>
        <location evidence="1">Centrosome</location>
        <location evidence="1">Centriole</location>
    </subcellularLocation>
</comment>
<dbReference type="InterPro" id="IPR013087">
    <property type="entry name" value="Znf_C2H2_type"/>
</dbReference>
<name>A0A8T3DTB1_9TELE</name>
<evidence type="ECO:0000256" key="8">
    <source>
        <dbReference type="ARBA" id="ARBA00023054"/>
    </source>
</evidence>
<feature type="region of interest" description="Disordered" evidence="13">
    <location>
        <begin position="857"/>
        <end position="918"/>
    </location>
</feature>
<keyword evidence="16" id="KW-1185">Reference proteome</keyword>
<evidence type="ECO:0000313" key="15">
    <source>
        <dbReference type="EMBL" id="KAI1899156.1"/>
    </source>
</evidence>
<keyword evidence="10" id="KW-0966">Cell projection</keyword>
<sequence>MSSTLCRGVEFLTGAQIGFHGDWEDALIGVTAQSRGGGTGGTTALSSVKGGDAREMPFHNNVYYPYQSDHPGGQSSAGIPSLLNSPQSHRSSSGSGPSGPSAMSGAAPALTVFKFRPRRESVDWRRISAVDVDRVASELDFQTLQEHVMGVTFCSVEHEHCPYCQNPVDPVLLKLFRLAQLTIEYLLHSQDFLTQSLQAAEEKLQAAALEKEQLHRQLQKQAEDTKNLKEELKQRKKIIVSQQSMINAGMGGYHKCQCCDKAFMNSSYLQSHMQRRHPEEYDVRLMSEKQRKVQAVKLQDEINKLKEQLSLTRSQLEVQQQAHMVKASQDQEQRSKEEEVLKHLERWKEEERERLGRQMEDMREMFLREAKDLKAELQQYKTQVTHLSELEQSHRKMRSLQEEQLQASTEERHRDDLRKLQQLLKKQDEKWTSRLQKTQEEHERERSQLQEDLRQLRGATEEQEASRRRVEELSWKLQEQRELIASQREQMRQLSLNPPVRVAEPTVIITAAEPKPKPQVHVQIEQPMSVRKLDPITELSEEEKDSSVSEKKPEVKKQTPISTLKRDPILKRELRQALEQTLVEKLESFGIKEGVNRLSKEEHTSVLAKVRWERERRAKQFPDYRRIREDLSHSLTARARERERETDSGFASEPPGRPRYSPDALSEAAQTRSRSGSLPSRVTQVVSRPGSQQPPQPAPRSKNSTLPKASTPRAAEFSSDEESEEEEEEEEEERPSQMPSGAPRGQKSTISNGGVISVTRTAATATVTAGTGESDSDWTEGSDLDEIDPRQLQRYTGQNGIVGKAPQGNLVKDLSRSLERQLSDRNPRRPAGGVALLPEKKKETVSNAVKEAVQELKYTEIDEDDDDDWDISSLEDKPSAPKQDVAVPLKKSFDSSNTSVWGTSTGKGQEGVQKGDTLKSSLVTVSDWSDSDEI</sequence>
<dbReference type="GO" id="GO:0036064">
    <property type="term" value="C:ciliary basal body"/>
    <property type="evidence" value="ECO:0007669"/>
    <property type="project" value="TreeGrafter"/>
</dbReference>
<feature type="region of interest" description="Disordered" evidence="13">
    <location>
        <begin position="431"/>
        <end position="468"/>
    </location>
</feature>
<feature type="compositionally biased region" description="Basic and acidic residues" evidence="13">
    <location>
        <begin position="618"/>
        <end position="647"/>
    </location>
</feature>
<dbReference type="GO" id="GO:0008270">
    <property type="term" value="F:zinc ion binding"/>
    <property type="evidence" value="ECO:0007669"/>
    <property type="project" value="UniProtKB-KW"/>
</dbReference>
<feature type="compositionally biased region" description="Basic and acidic residues" evidence="13">
    <location>
        <begin position="545"/>
        <end position="557"/>
    </location>
</feature>
<protein>
    <recommendedName>
        <fullName evidence="14">C2H2-type domain-containing protein</fullName>
    </recommendedName>
</protein>
<comment type="similarity">
    <text evidence="3">Belongs to the DZIP C2H2-type zinc-finger protein family.</text>
</comment>
<evidence type="ECO:0000256" key="3">
    <source>
        <dbReference type="ARBA" id="ARBA00009131"/>
    </source>
</evidence>
<accession>A0A8T3DTB1</accession>
<evidence type="ECO:0000256" key="2">
    <source>
        <dbReference type="ARBA" id="ARBA00004120"/>
    </source>
</evidence>
<dbReference type="InterPro" id="IPR058883">
    <property type="entry name" value="DZIP1_dom"/>
</dbReference>
<feature type="compositionally biased region" description="Low complexity" evidence="13">
    <location>
        <begin position="758"/>
        <end position="772"/>
    </location>
</feature>
<gene>
    <name evidence="15" type="ORF">AGOR_G00058650</name>
</gene>
<feature type="region of interest" description="Disordered" evidence="13">
    <location>
        <begin position="618"/>
        <end position="836"/>
    </location>
</feature>
<dbReference type="PANTHER" id="PTHR21502">
    <property type="entry name" value="ZINC FINGER PROTEIN DZIP1"/>
    <property type="match status" value="1"/>
</dbReference>
<dbReference type="GO" id="GO:0005814">
    <property type="term" value="C:centriole"/>
    <property type="evidence" value="ECO:0007669"/>
    <property type="project" value="UniProtKB-SubCell"/>
</dbReference>
<feature type="compositionally biased region" description="Polar residues" evidence="13">
    <location>
        <begin position="73"/>
        <end position="84"/>
    </location>
</feature>
<dbReference type="InterPro" id="IPR032714">
    <property type="entry name" value="DZIP1_N"/>
</dbReference>
<evidence type="ECO:0000256" key="4">
    <source>
        <dbReference type="ARBA" id="ARBA00022490"/>
    </source>
</evidence>
<evidence type="ECO:0000256" key="12">
    <source>
        <dbReference type="SAM" id="Coils"/>
    </source>
</evidence>
<evidence type="ECO:0000256" key="7">
    <source>
        <dbReference type="ARBA" id="ARBA00022833"/>
    </source>
</evidence>
<feature type="compositionally biased region" description="Acidic residues" evidence="13">
    <location>
        <begin position="861"/>
        <end position="870"/>
    </location>
</feature>
<feature type="compositionally biased region" description="Low complexity" evidence="13">
    <location>
        <begin position="85"/>
        <end position="105"/>
    </location>
</feature>
<dbReference type="EMBL" id="JAERUA010000005">
    <property type="protein sequence ID" value="KAI1899156.1"/>
    <property type="molecule type" value="Genomic_DNA"/>
</dbReference>
<keyword evidence="9" id="KW-0206">Cytoskeleton</keyword>
<organism evidence="15 16">
    <name type="scientific">Albula goreensis</name>
    <dbReference type="NCBI Taxonomy" id="1534307"/>
    <lineage>
        <taxon>Eukaryota</taxon>
        <taxon>Metazoa</taxon>
        <taxon>Chordata</taxon>
        <taxon>Craniata</taxon>
        <taxon>Vertebrata</taxon>
        <taxon>Euteleostomi</taxon>
        <taxon>Actinopterygii</taxon>
        <taxon>Neopterygii</taxon>
        <taxon>Teleostei</taxon>
        <taxon>Albuliformes</taxon>
        <taxon>Albulidae</taxon>
        <taxon>Albula</taxon>
    </lineage>
</organism>
<feature type="domain" description="C2H2-type" evidence="14">
    <location>
        <begin position="254"/>
        <end position="282"/>
    </location>
</feature>
<keyword evidence="8 12" id="KW-0175">Coiled coil</keyword>
<feature type="compositionally biased region" description="Polar residues" evidence="13">
    <location>
        <begin position="894"/>
        <end position="907"/>
    </location>
</feature>
<evidence type="ECO:0000256" key="11">
    <source>
        <dbReference type="PROSITE-ProRule" id="PRU00042"/>
    </source>
</evidence>
<dbReference type="PROSITE" id="PS50157">
    <property type="entry name" value="ZINC_FINGER_C2H2_2"/>
    <property type="match status" value="1"/>
</dbReference>
<keyword evidence="5" id="KW-0479">Metal-binding</keyword>
<feature type="compositionally biased region" description="Basic and acidic residues" evidence="13">
    <location>
        <begin position="813"/>
        <end position="827"/>
    </location>
</feature>
<comment type="caution">
    <text evidence="15">The sequence shown here is derived from an EMBL/GenBank/DDBJ whole genome shotgun (WGS) entry which is preliminary data.</text>
</comment>
<keyword evidence="7" id="KW-0862">Zinc</keyword>
<reference evidence="15" key="1">
    <citation type="submission" date="2021-01" db="EMBL/GenBank/DDBJ databases">
        <authorList>
            <person name="Zahm M."/>
            <person name="Roques C."/>
            <person name="Cabau C."/>
            <person name="Klopp C."/>
            <person name="Donnadieu C."/>
            <person name="Jouanno E."/>
            <person name="Lampietro C."/>
            <person name="Louis A."/>
            <person name="Herpin A."/>
            <person name="Echchiki A."/>
            <person name="Berthelot C."/>
            <person name="Parey E."/>
            <person name="Roest-Crollius H."/>
            <person name="Braasch I."/>
            <person name="Postlethwait J."/>
            <person name="Bobe J."/>
            <person name="Montfort J."/>
            <person name="Bouchez O."/>
            <person name="Begum T."/>
            <person name="Mejri S."/>
            <person name="Adams A."/>
            <person name="Chen W.-J."/>
            <person name="Guiguen Y."/>
        </authorList>
    </citation>
    <scope>NUCLEOTIDE SEQUENCE</scope>
    <source>
        <tissue evidence="15">Blood</tissue>
    </source>
</reference>
<feature type="region of interest" description="Disordered" evidence="13">
    <location>
        <begin position="388"/>
        <end position="415"/>
    </location>
</feature>
<evidence type="ECO:0000256" key="1">
    <source>
        <dbReference type="ARBA" id="ARBA00004114"/>
    </source>
</evidence>
<evidence type="ECO:0000313" key="16">
    <source>
        <dbReference type="Proteomes" id="UP000829720"/>
    </source>
</evidence>
<feature type="coiled-coil region" evidence="12">
    <location>
        <begin position="190"/>
        <end position="242"/>
    </location>
</feature>
<dbReference type="Proteomes" id="UP000829720">
    <property type="component" value="Unassembled WGS sequence"/>
</dbReference>
<dbReference type="Gene3D" id="3.30.160.60">
    <property type="entry name" value="Classic Zinc Finger"/>
    <property type="match status" value="1"/>
</dbReference>
<evidence type="ECO:0000259" key="14">
    <source>
        <dbReference type="PROSITE" id="PS50157"/>
    </source>
</evidence>
<feature type="coiled-coil region" evidence="12">
    <location>
        <begin position="288"/>
        <end position="322"/>
    </location>
</feature>
<feature type="compositionally biased region" description="Polar residues" evidence="13">
    <location>
        <begin position="668"/>
        <end position="691"/>
    </location>
</feature>
<evidence type="ECO:0000256" key="5">
    <source>
        <dbReference type="ARBA" id="ARBA00022723"/>
    </source>
</evidence>
<dbReference type="Pfam" id="PF25977">
    <property type="entry name" value="DZIP1"/>
    <property type="match status" value="1"/>
</dbReference>
<evidence type="ECO:0000256" key="9">
    <source>
        <dbReference type="ARBA" id="ARBA00023212"/>
    </source>
</evidence>
<evidence type="ECO:0000256" key="13">
    <source>
        <dbReference type="SAM" id="MobiDB-lite"/>
    </source>
</evidence>
<dbReference type="AlphaFoldDB" id="A0A8T3DTB1"/>
<feature type="compositionally biased region" description="Basic and acidic residues" evidence="13">
    <location>
        <begin position="431"/>
        <end position="455"/>
    </location>
</feature>
<dbReference type="Pfam" id="PF13815">
    <property type="entry name" value="Dzip-like_N"/>
    <property type="match status" value="1"/>
</dbReference>
<keyword evidence="4" id="KW-0963">Cytoplasm</keyword>
<dbReference type="PROSITE" id="PS00028">
    <property type="entry name" value="ZINC_FINGER_C2H2_1"/>
    <property type="match status" value="1"/>
</dbReference>
<feature type="region of interest" description="Disordered" evidence="13">
    <location>
        <begin position="62"/>
        <end position="105"/>
    </location>
</feature>
<dbReference type="GO" id="GO:0060271">
    <property type="term" value="P:cilium assembly"/>
    <property type="evidence" value="ECO:0007669"/>
    <property type="project" value="TreeGrafter"/>
</dbReference>
<feature type="compositionally biased region" description="Acidic residues" evidence="13">
    <location>
        <begin position="774"/>
        <end position="786"/>
    </location>
</feature>